<dbReference type="Proteomes" id="UP001302367">
    <property type="component" value="Chromosome 1"/>
</dbReference>
<reference evidence="4 6" key="1">
    <citation type="submission" date="2015-10" db="EMBL/GenBank/DDBJ databases">
        <title>The cercosporin biosynthetic gene cluster was horizontally transferred to several fungal lineages and shown to be expanded in Cercospora beticola based on microsynteny with recipient genomes.</title>
        <authorList>
            <person name="De Jonge R."/>
            <person name="Ebert M.K."/>
            <person name="Suttle J.C."/>
            <person name="Jurick Ii W.M."/>
            <person name="Secor G.A."/>
            <person name="Thomma B.P."/>
            <person name="Van De Peer Y."/>
            <person name="Bolton M.D."/>
        </authorList>
    </citation>
    <scope>NUCLEOTIDE SEQUENCE [LARGE SCALE GENOMIC DNA]</scope>
    <source>
        <strain evidence="4 6">09-40</strain>
    </source>
</reference>
<evidence type="ECO:0000313" key="5">
    <source>
        <dbReference type="EMBL" id="WPA96854.1"/>
    </source>
</evidence>
<keyword evidence="3" id="KW-0472">Membrane</keyword>
<dbReference type="Proteomes" id="UP000230605">
    <property type="component" value="Chromosome 1"/>
</dbReference>
<comment type="subcellular location">
    <subcellularLocation>
        <location evidence="1">Cell membrane</location>
        <topology evidence="1">Multi-pass membrane protein</topology>
    </subcellularLocation>
</comment>
<dbReference type="InterPro" id="IPR045861">
    <property type="entry name" value="CorA_cytoplasmic_dom"/>
</dbReference>
<dbReference type="GO" id="GO:0000287">
    <property type="term" value="F:magnesium ion binding"/>
    <property type="evidence" value="ECO:0007669"/>
    <property type="project" value="TreeGrafter"/>
</dbReference>
<dbReference type="GO" id="GO:0015087">
    <property type="term" value="F:cobalt ion transmembrane transporter activity"/>
    <property type="evidence" value="ECO:0007669"/>
    <property type="project" value="TreeGrafter"/>
</dbReference>
<protein>
    <recommendedName>
        <fullName evidence="8">ADP-ribosylation factor</fullName>
    </recommendedName>
</protein>
<reference evidence="5 7" key="2">
    <citation type="submission" date="2023-09" db="EMBL/GenBank/DDBJ databases">
        <title>Complete-Gapless Cercospora beticola genome.</title>
        <authorList>
            <person name="Wyatt N.A."/>
            <person name="Spanner R.E."/>
            <person name="Bolton M.D."/>
        </authorList>
    </citation>
    <scope>NUCLEOTIDE SEQUENCE [LARGE SCALE GENOMIC DNA]</scope>
    <source>
        <strain evidence="5">Cb09-40</strain>
    </source>
</reference>
<dbReference type="PANTHER" id="PTHR46494:SF1">
    <property type="entry name" value="CORA FAMILY METAL ION TRANSPORTER (EUROFUNG)"/>
    <property type="match status" value="1"/>
</dbReference>
<dbReference type="EMBL" id="LKMD01000100">
    <property type="protein sequence ID" value="PIB01163.1"/>
    <property type="molecule type" value="Genomic_DNA"/>
</dbReference>
<keyword evidence="7" id="KW-1185">Reference proteome</keyword>
<evidence type="ECO:0008006" key="8">
    <source>
        <dbReference type="Google" id="ProtNLM"/>
    </source>
</evidence>
<proteinExistence type="predicted"/>
<name>A0A2G5I9K0_CERBT</name>
<keyword evidence="3" id="KW-0812">Transmembrane</keyword>
<feature type="transmembrane region" description="Helical" evidence="3">
    <location>
        <begin position="561"/>
        <end position="583"/>
    </location>
</feature>
<dbReference type="AlphaFoldDB" id="A0A2G5I9K0"/>
<dbReference type="EMBL" id="CP134184">
    <property type="protein sequence ID" value="WPA96854.1"/>
    <property type="molecule type" value="Genomic_DNA"/>
</dbReference>
<feature type="transmembrane region" description="Helical" evidence="3">
    <location>
        <begin position="496"/>
        <end position="519"/>
    </location>
</feature>
<accession>A0A2G5I9K0</accession>
<dbReference type="PANTHER" id="PTHR46494">
    <property type="entry name" value="CORA FAMILY METAL ION TRANSPORTER (EUROFUNG)"/>
    <property type="match status" value="1"/>
</dbReference>
<dbReference type="Gene3D" id="1.20.58.340">
    <property type="entry name" value="Magnesium transport protein CorA, transmembrane region"/>
    <property type="match status" value="1"/>
</dbReference>
<feature type="transmembrane region" description="Helical" evidence="3">
    <location>
        <begin position="531"/>
        <end position="549"/>
    </location>
</feature>
<dbReference type="GO" id="GO:0015095">
    <property type="term" value="F:magnesium ion transmembrane transporter activity"/>
    <property type="evidence" value="ECO:0007669"/>
    <property type="project" value="TreeGrafter"/>
</dbReference>
<evidence type="ECO:0000256" key="1">
    <source>
        <dbReference type="ARBA" id="ARBA00004651"/>
    </source>
</evidence>
<evidence type="ECO:0000256" key="3">
    <source>
        <dbReference type="SAM" id="Phobius"/>
    </source>
</evidence>
<evidence type="ECO:0000256" key="2">
    <source>
        <dbReference type="SAM" id="MobiDB-lite"/>
    </source>
</evidence>
<evidence type="ECO:0000313" key="4">
    <source>
        <dbReference type="EMBL" id="PIB01163.1"/>
    </source>
</evidence>
<dbReference type="OrthoDB" id="5430812at2759"/>
<dbReference type="GO" id="GO:0050897">
    <property type="term" value="F:cobalt ion binding"/>
    <property type="evidence" value="ECO:0007669"/>
    <property type="project" value="TreeGrafter"/>
</dbReference>
<feature type="compositionally biased region" description="Basic residues" evidence="2">
    <location>
        <begin position="139"/>
        <end position="150"/>
    </location>
</feature>
<sequence length="592" mass="67061">MEQLSNRDTAPSNAQEYYSSIADVDVHHAFRCLDDAQNLDDLLEDARSTDSRNFVVDFSDDTAWATFDLAPKGIAALIDTERPDCLNTRWINVWHPFEQTKMLEALAQRYDFSPRLLGLMCSDPKQPRKPTLSPSLKQSVHKRGPRKRKAVSFETSVSYEEADELSIHSSTSSMSSAMSGNHYKIASELWHYTSVDMGRNYLCVGYNSLYGTKPADRSTDSQSNSDNLPHCTRVWTWLVVTSDNTIITVHEDPFPLVQGPYSPLERRILAELRRNLISVFRSLSTVHADSLLERNPLTLLPLRNRFGTTPEETAHRSSDAPGLLFYYLFENWSNSFTLVTRKDSRYGIELAALRAAMFEQPTLEHIDRLDTIGKELGVLRRHYEAYIRIIDRLLEPQGPTMASLQNSQIVGSDDSASVSTIRPRVNGPVVREKESILGVSLSSAARIRFRRFRDQIDLYALKEVEEYSKQKESLVSLNFSLIAIKQSIDVDRLTRIGLLLTKAATLFLPVSFMAGYFSMPLDNIQYSVRTFWISFAVVLSLSYLALFAFGVMNGNLQTPNLVYGVADGMWKSVGYSWSAVVAIKRKVKKRRS</sequence>
<feature type="region of interest" description="Disordered" evidence="2">
    <location>
        <begin position="123"/>
        <end position="153"/>
    </location>
</feature>
<keyword evidence="3" id="KW-1133">Transmembrane helix</keyword>
<dbReference type="SUPFAM" id="SSF143865">
    <property type="entry name" value="CorA soluble domain-like"/>
    <property type="match status" value="1"/>
</dbReference>
<evidence type="ECO:0000313" key="7">
    <source>
        <dbReference type="Proteomes" id="UP001302367"/>
    </source>
</evidence>
<gene>
    <name evidence="4" type="ORF">CB0940_01415</name>
    <name evidence="5" type="ORF">RHO25_001462</name>
</gene>
<evidence type="ECO:0000313" key="6">
    <source>
        <dbReference type="Proteomes" id="UP000230605"/>
    </source>
</evidence>
<organism evidence="4 6">
    <name type="scientific">Cercospora beticola</name>
    <name type="common">Sugarbeet leaf spot fungus</name>
    <dbReference type="NCBI Taxonomy" id="122368"/>
    <lineage>
        <taxon>Eukaryota</taxon>
        <taxon>Fungi</taxon>
        <taxon>Dikarya</taxon>
        <taxon>Ascomycota</taxon>
        <taxon>Pezizomycotina</taxon>
        <taxon>Dothideomycetes</taxon>
        <taxon>Dothideomycetidae</taxon>
        <taxon>Mycosphaerellales</taxon>
        <taxon>Mycosphaerellaceae</taxon>
        <taxon>Cercospora</taxon>
    </lineage>
</organism>
<dbReference type="GO" id="GO:0005886">
    <property type="term" value="C:plasma membrane"/>
    <property type="evidence" value="ECO:0007669"/>
    <property type="project" value="UniProtKB-SubCell"/>
</dbReference>